<proteinExistence type="predicted"/>
<evidence type="ECO:0000313" key="2">
    <source>
        <dbReference type="Proteomes" id="UP000784294"/>
    </source>
</evidence>
<name>A0A3S5CPY2_9PLAT</name>
<reference evidence="1" key="1">
    <citation type="submission" date="2018-11" db="EMBL/GenBank/DDBJ databases">
        <authorList>
            <consortium name="Pathogen Informatics"/>
        </authorList>
    </citation>
    <scope>NUCLEOTIDE SEQUENCE</scope>
</reference>
<protein>
    <submittedName>
        <fullName evidence="1">Uncharacterized protein</fullName>
    </submittedName>
</protein>
<sequence>MSGFRRLLYTTLSTILMKSEVSWILFRNFFPMTANVYPFISRLAVIDRPEYMYRKLQQSTGRLLRLRQAVAVAPEYQFSLIATLRQATVASLFLEEEANFATFPETDLLSCRQ</sequence>
<gene>
    <name evidence="1" type="ORF">PXEA_LOCUS32061</name>
</gene>
<dbReference type="EMBL" id="CAAALY010258428">
    <property type="protein sequence ID" value="VEL38621.1"/>
    <property type="molecule type" value="Genomic_DNA"/>
</dbReference>
<accession>A0A3S5CPY2</accession>
<dbReference type="AlphaFoldDB" id="A0A3S5CPY2"/>
<evidence type="ECO:0000313" key="1">
    <source>
        <dbReference type="EMBL" id="VEL38621.1"/>
    </source>
</evidence>
<keyword evidence="2" id="KW-1185">Reference proteome</keyword>
<dbReference type="Proteomes" id="UP000784294">
    <property type="component" value="Unassembled WGS sequence"/>
</dbReference>
<organism evidence="1 2">
    <name type="scientific">Protopolystoma xenopodis</name>
    <dbReference type="NCBI Taxonomy" id="117903"/>
    <lineage>
        <taxon>Eukaryota</taxon>
        <taxon>Metazoa</taxon>
        <taxon>Spiralia</taxon>
        <taxon>Lophotrochozoa</taxon>
        <taxon>Platyhelminthes</taxon>
        <taxon>Monogenea</taxon>
        <taxon>Polyopisthocotylea</taxon>
        <taxon>Polystomatidea</taxon>
        <taxon>Polystomatidae</taxon>
        <taxon>Protopolystoma</taxon>
    </lineage>
</organism>
<comment type="caution">
    <text evidence="1">The sequence shown here is derived from an EMBL/GenBank/DDBJ whole genome shotgun (WGS) entry which is preliminary data.</text>
</comment>